<accession>A0A7J5ACV2</accession>
<dbReference type="InterPro" id="IPR009325">
    <property type="entry name" value="DUF983"/>
</dbReference>
<keyword evidence="1" id="KW-0472">Membrane</keyword>
<dbReference type="OrthoDB" id="9790326at2"/>
<evidence type="ECO:0000313" key="2">
    <source>
        <dbReference type="EMBL" id="KAB1155313.1"/>
    </source>
</evidence>
<keyword evidence="1" id="KW-1133">Transmembrane helix</keyword>
<name>A0A7J5ACV2_9FLAO</name>
<dbReference type="EMBL" id="WAAU01000024">
    <property type="protein sequence ID" value="KAB1155313.1"/>
    <property type="molecule type" value="Genomic_DNA"/>
</dbReference>
<dbReference type="AlphaFoldDB" id="A0A7J5ACV2"/>
<keyword evidence="3" id="KW-1185">Reference proteome</keyword>
<sequence>MKSIISLISNKCPKCSKGKVFKNSALNLFKIGKMEENCSHCNFIYEKEPGFFFGAMYVSYGLIVAESVAIFIISRLILNIDWFISFGLIILISLALIGVNYKLSRLIWIYMFYSDKKVKSS</sequence>
<protein>
    <submittedName>
        <fullName evidence="2">DUF983 domain-containing protein</fullName>
    </submittedName>
</protein>
<evidence type="ECO:0000256" key="1">
    <source>
        <dbReference type="SAM" id="Phobius"/>
    </source>
</evidence>
<dbReference type="Proteomes" id="UP000467305">
    <property type="component" value="Unassembled WGS sequence"/>
</dbReference>
<organism evidence="2 3">
    <name type="scientific">Tenacibaculum aiptasiae</name>
    <dbReference type="NCBI Taxonomy" id="426481"/>
    <lineage>
        <taxon>Bacteria</taxon>
        <taxon>Pseudomonadati</taxon>
        <taxon>Bacteroidota</taxon>
        <taxon>Flavobacteriia</taxon>
        <taxon>Flavobacteriales</taxon>
        <taxon>Flavobacteriaceae</taxon>
        <taxon>Tenacibaculum</taxon>
    </lineage>
</organism>
<feature type="transmembrane region" description="Helical" evidence="1">
    <location>
        <begin position="83"/>
        <end position="101"/>
    </location>
</feature>
<dbReference type="RefSeq" id="WP_150900422.1">
    <property type="nucleotide sequence ID" value="NZ_WAAU01000024.1"/>
</dbReference>
<feature type="transmembrane region" description="Helical" evidence="1">
    <location>
        <begin position="57"/>
        <end position="77"/>
    </location>
</feature>
<dbReference type="Pfam" id="PF06170">
    <property type="entry name" value="DUF983"/>
    <property type="match status" value="1"/>
</dbReference>
<keyword evidence="1" id="KW-0812">Transmembrane</keyword>
<proteinExistence type="predicted"/>
<gene>
    <name evidence="2" type="ORF">F7018_12630</name>
</gene>
<evidence type="ECO:0000313" key="3">
    <source>
        <dbReference type="Proteomes" id="UP000467305"/>
    </source>
</evidence>
<comment type="caution">
    <text evidence="2">The sequence shown here is derived from an EMBL/GenBank/DDBJ whole genome shotgun (WGS) entry which is preliminary data.</text>
</comment>
<reference evidence="2 3" key="1">
    <citation type="submission" date="2019-09" db="EMBL/GenBank/DDBJ databases">
        <authorList>
            <person name="Cao W.R."/>
        </authorList>
    </citation>
    <scope>NUCLEOTIDE SEQUENCE [LARGE SCALE GENOMIC DNA]</scope>
    <source>
        <strain evidence="3">a4</strain>
    </source>
</reference>